<feature type="compositionally biased region" description="Low complexity" evidence="1">
    <location>
        <begin position="40"/>
        <end position="54"/>
    </location>
</feature>
<name>A0AAE0SLA2_9BIVA</name>
<protein>
    <submittedName>
        <fullName evidence="2">Uncharacterized protein</fullName>
    </submittedName>
</protein>
<sequence length="146" mass="16229">MQGATNPVDSTYDNTEHIPTNVLTDNNGDTTTTKIRNPSAKQTTKCAPTTPTQTSLNDNGRKPQSRQTPSKDPPYYMHHQEKPSLSTTSLKTQPVYQISRQHHNPRRQDKNQPGGNITTLPLATQQLYKTATTTTTISRITSTQHS</sequence>
<feature type="compositionally biased region" description="Polar residues" evidence="1">
    <location>
        <begin position="1"/>
        <end position="36"/>
    </location>
</feature>
<keyword evidence="3" id="KW-1185">Reference proteome</keyword>
<reference evidence="2" key="3">
    <citation type="submission" date="2023-05" db="EMBL/GenBank/DDBJ databases">
        <authorList>
            <person name="Smith C.H."/>
        </authorList>
    </citation>
    <scope>NUCLEOTIDE SEQUENCE</scope>
    <source>
        <strain evidence="2">CHS0354</strain>
        <tissue evidence="2">Mantle</tissue>
    </source>
</reference>
<gene>
    <name evidence="2" type="ORF">CHS0354_014361</name>
</gene>
<reference evidence="2" key="1">
    <citation type="journal article" date="2021" name="Genome Biol. Evol.">
        <title>A High-Quality Reference Genome for a Parasitic Bivalve with Doubly Uniparental Inheritance (Bivalvia: Unionida).</title>
        <authorList>
            <person name="Smith C.H."/>
        </authorList>
    </citation>
    <scope>NUCLEOTIDE SEQUENCE</scope>
    <source>
        <strain evidence="2">CHS0354</strain>
    </source>
</reference>
<accession>A0AAE0SLA2</accession>
<feature type="region of interest" description="Disordered" evidence="1">
    <location>
        <begin position="1"/>
        <end position="118"/>
    </location>
</feature>
<feature type="compositionally biased region" description="Polar residues" evidence="1">
    <location>
        <begin position="83"/>
        <end position="99"/>
    </location>
</feature>
<evidence type="ECO:0000313" key="3">
    <source>
        <dbReference type="Proteomes" id="UP001195483"/>
    </source>
</evidence>
<dbReference type="AlphaFoldDB" id="A0AAE0SLA2"/>
<comment type="caution">
    <text evidence="2">The sequence shown here is derived from an EMBL/GenBank/DDBJ whole genome shotgun (WGS) entry which is preliminary data.</text>
</comment>
<dbReference type="EMBL" id="JAEAOA010000884">
    <property type="protein sequence ID" value="KAK3593816.1"/>
    <property type="molecule type" value="Genomic_DNA"/>
</dbReference>
<reference evidence="2" key="2">
    <citation type="journal article" date="2021" name="Genome Biol. Evol.">
        <title>Developing a high-quality reference genome for a parasitic bivalve with doubly uniparental inheritance (Bivalvia: Unionida).</title>
        <authorList>
            <person name="Smith C.H."/>
        </authorList>
    </citation>
    <scope>NUCLEOTIDE SEQUENCE</scope>
    <source>
        <strain evidence="2">CHS0354</strain>
        <tissue evidence="2">Mantle</tissue>
    </source>
</reference>
<evidence type="ECO:0000313" key="2">
    <source>
        <dbReference type="EMBL" id="KAK3593816.1"/>
    </source>
</evidence>
<evidence type="ECO:0000256" key="1">
    <source>
        <dbReference type="SAM" id="MobiDB-lite"/>
    </source>
</evidence>
<dbReference type="Proteomes" id="UP001195483">
    <property type="component" value="Unassembled WGS sequence"/>
</dbReference>
<proteinExistence type="predicted"/>
<organism evidence="2 3">
    <name type="scientific">Potamilus streckersoni</name>
    <dbReference type="NCBI Taxonomy" id="2493646"/>
    <lineage>
        <taxon>Eukaryota</taxon>
        <taxon>Metazoa</taxon>
        <taxon>Spiralia</taxon>
        <taxon>Lophotrochozoa</taxon>
        <taxon>Mollusca</taxon>
        <taxon>Bivalvia</taxon>
        <taxon>Autobranchia</taxon>
        <taxon>Heteroconchia</taxon>
        <taxon>Palaeoheterodonta</taxon>
        <taxon>Unionida</taxon>
        <taxon>Unionoidea</taxon>
        <taxon>Unionidae</taxon>
        <taxon>Ambleminae</taxon>
        <taxon>Lampsilini</taxon>
        <taxon>Potamilus</taxon>
    </lineage>
</organism>